<dbReference type="RefSeq" id="WP_038985311.1">
    <property type="nucleotide sequence ID" value="NZ_JWJO01000012.1"/>
</dbReference>
<reference evidence="1 2" key="1">
    <citation type="submission" date="2016-01" db="EMBL/GenBank/DDBJ databases">
        <title>Whole genome sequencing of Myroides marinus L41.</title>
        <authorList>
            <person name="Hong K.W."/>
        </authorList>
    </citation>
    <scope>NUCLEOTIDE SEQUENCE [LARGE SCALE GENOMIC DNA]</scope>
    <source>
        <strain evidence="1 2">L41</strain>
    </source>
</reference>
<accession>A0A163X8U2</accession>
<evidence type="ECO:0000313" key="2">
    <source>
        <dbReference type="Proteomes" id="UP000076630"/>
    </source>
</evidence>
<gene>
    <name evidence="1" type="ORF">AV926_14085</name>
</gene>
<comment type="caution">
    <text evidence="1">The sequence shown here is derived from an EMBL/GenBank/DDBJ whole genome shotgun (WGS) entry which is preliminary data.</text>
</comment>
<keyword evidence="2" id="KW-1185">Reference proteome</keyword>
<organism evidence="1 2">
    <name type="scientific">Myroides marinus</name>
    <dbReference type="NCBI Taxonomy" id="703342"/>
    <lineage>
        <taxon>Bacteria</taxon>
        <taxon>Pseudomonadati</taxon>
        <taxon>Bacteroidota</taxon>
        <taxon>Flavobacteriia</taxon>
        <taxon>Flavobacteriales</taxon>
        <taxon>Flavobacteriaceae</taxon>
        <taxon>Myroides</taxon>
    </lineage>
</organism>
<name>A0A163X8U2_9FLAO</name>
<dbReference type="OrthoDB" id="9976159at2"/>
<proteinExistence type="predicted"/>
<dbReference type="AlphaFoldDB" id="A0A163X8U2"/>
<dbReference type="EMBL" id="LQNU01000070">
    <property type="protein sequence ID" value="KZE77500.1"/>
    <property type="molecule type" value="Genomic_DNA"/>
</dbReference>
<sequence length="153" mass="17942">MQKQITIEELNKQPIEGDFVTIDNDSLLKTKYYNLPIFKIKKIDNLNREITVESNIGNETILNIKNILPIEMDSNLAKKIELDYVIMASITFDPTSEIPTIVNKQEYFKDTLNNITFTGSIEPIDISKCKYVHEVQEVLRNRPELYYKLKYMF</sequence>
<dbReference type="Proteomes" id="UP000076630">
    <property type="component" value="Unassembled WGS sequence"/>
</dbReference>
<protein>
    <submittedName>
        <fullName evidence="1">Uncharacterized protein</fullName>
    </submittedName>
</protein>
<evidence type="ECO:0000313" key="1">
    <source>
        <dbReference type="EMBL" id="KZE77500.1"/>
    </source>
</evidence>